<feature type="domain" description="HTH cro/C1-type" evidence="1">
    <location>
        <begin position="23"/>
        <end position="64"/>
    </location>
</feature>
<keyword evidence="3" id="KW-1185">Reference proteome</keyword>
<evidence type="ECO:0000313" key="3">
    <source>
        <dbReference type="Proteomes" id="UP000183658"/>
    </source>
</evidence>
<dbReference type="InterPro" id="IPR010982">
    <property type="entry name" value="Lambda_DNA-bd_dom_sf"/>
</dbReference>
<dbReference type="GO" id="GO:0003677">
    <property type="term" value="F:DNA binding"/>
    <property type="evidence" value="ECO:0007669"/>
    <property type="project" value="InterPro"/>
</dbReference>
<name>A0A1H9L1S7_FLAFI</name>
<dbReference type="SUPFAM" id="SSF47413">
    <property type="entry name" value="lambda repressor-like DNA-binding domains"/>
    <property type="match status" value="1"/>
</dbReference>
<dbReference type="PROSITE" id="PS50943">
    <property type="entry name" value="HTH_CROC1"/>
    <property type="match status" value="1"/>
</dbReference>
<gene>
    <name evidence="2" type="ORF">SAMN05444355_106167</name>
</gene>
<reference evidence="3" key="1">
    <citation type="submission" date="2016-10" db="EMBL/GenBank/DDBJ databases">
        <authorList>
            <person name="Varghese N."/>
            <person name="Submissions S."/>
        </authorList>
    </citation>
    <scope>NUCLEOTIDE SEQUENCE [LARGE SCALE GENOMIC DNA]</scope>
    <source>
        <strain evidence="3">DSM 15719</strain>
    </source>
</reference>
<dbReference type="Proteomes" id="UP000183658">
    <property type="component" value="Unassembled WGS sequence"/>
</dbReference>
<sequence>MVNTEDFIKRLEIILDYYSLNASAFADKIGVQRSSLSHLLSGRNKPSLDFILKILDVFPDVDLYWILNGKGSFPKNDEPIQNQEKKLDEIIKPNAPAPILESIAPQNLFSNEKNDGDKNRAVAKSENIKNAVNESISGEVEKIVFFYKNGTFKVFKPN</sequence>
<dbReference type="InterPro" id="IPR001387">
    <property type="entry name" value="Cro/C1-type_HTH"/>
</dbReference>
<proteinExistence type="predicted"/>
<organism evidence="2 3">
    <name type="scientific">Flavobacterium frigoris</name>
    <dbReference type="NCBI Taxonomy" id="229204"/>
    <lineage>
        <taxon>Bacteria</taxon>
        <taxon>Pseudomonadati</taxon>
        <taxon>Bacteroidota</taxon>
        <taxon>Flavobacteriia</taxon>
        <taxon>Flavobacteriales</taxon>
        <taxon>Flavobacteriaceae</taxon>
        <taxon>Flavobacterium</taxon>
    </lineage>
</organism>
<dbReference type="Pfam" id="PF01381">
    <property type="entry name" value="HTH_3"/>
    <property type="match status" value="1"/>
</dbReference>
<dbReference type="RefSeq" id="WP_074723368.1">
    <property type="nucleotide sequence ID" value="NZ_CBCRVS010000014.1"/>
</dbReference>
<dbReference type="CDD" id="cd00093">
    <property type="entry name" value="HTH_XRE"/>
    <property type="match status" value="1"/>
</dbReference>
<evidence type="ECO:0000313" key="2">
    <source>
        <dbReference type="EMBL" id="SER05451.1"/>
    </source>
</evidence>
<dbReference type="SMART" id="SM00530">
    <property type="entry name" value="HTH_XRE"/>
    <property type="match status" value="1"/>
</dbReference>
<accession>A0A1H9L1S7</accession>
<dbReference type="Gene3D" id="1.10.260.40">
    <property type="entry name" value="lambda repressor-like DNA-binding domains"/>
    <property type="match status" value="1"/>
</dbReference>
<dbReference type="AlphaFoldDB" id="A0A1H9L1S7"/>
<dbReference type="OrthoDB" id="1034290at2"/>
<evidence type="ECO:0000259" key="1">
    <source>
        <dbReference type="PROSITE" id="PS50943"/>
    </source>
</evidence>
<protein>
    <submittedName>
        <fullName evidence="2">Helix-turn-helix</fullName>
    </submittedName>
</protein>
<dbReference type="EMBL" id="FOFZ01000006">
    <property type="protein sequence ID" value="SER05451.1"/>
    <property type="molecule type" value="Genomic_DNA"/>
</dbReference>